<dbReference type="InterPro" id="IPR025638">
    <property type="entry name" value="DUF4336"/>
</dbReference>
<evidence type="ECO:0000313" key="2">
    <source>
        <dbReference type="EMBL" id="AEN94427.1"/>
    </source>
</evidence>
<dbReference type="Pfam" id="PF14234">
    <property type="entry name" value="DUF4336"/>
    <property type="match status" value="1"/>
</dbReference>
<organism evidence="2">
    <name type="scientific">Philodina roseola</name>
    <name type="common">Rotifer</name>
    <dbReference type="NCBI Taxonomy" id="96448"/>
    <lineage>
        <taxon>Eukaryota</taxon>
        <taxon>Metazoa</taxon>
        <taxon>Spiralia</taxon>
        <taxon>Gnathifera</taxon>
        <taxon>Rotifera</taxon>
        <taxon>Eurotatoria</taxon>
        <taxon>Bdelloidea</taxon>
        <taxon>Philodinida</taxon>
        <taxon>Philodinidae</taxon>
        <taxon>Philodina</taxon>
    </lineage>
</organism>
<dbReference type="AlphaFoldDB" id="G3KGX0"/>
<keyword evidence="1" id="KW-0472">Membrane</keyword>
<proteinExistence type="predicted"/>
<keyword evidence="1" id="KW-0812">Transmembrane</keyword>
<dbReference type="PANTHER" id="PTHR33835">
    <property type="entry name" value="YALI0C07656P"/>
    <property type="match status" value="1"/>
</dbReference>
<sequence length="302" mass="35391">MADSFRSTATTLIQHDTNIWTYEGSLTMLNGIFRLPSRMTIIRLAQSNRLVVISPFPPTNTIKTLIAEIVQYIVIPNMHHTFWALPFLTEYPNAYLVATTGVRSNEKLNKRIHGYFTNDGVINNKDCPDSVSFEWPYAEIDFYCFYNVQFIYEVVFYHRLSSTLIVTDLAFNYFEFEGQGIRAEGRLFRFYLWLADGYRQACVTKPFKFFFRKKIDLNKDDFDQLMRRYHDFNRLIMAHGTVIQHEGYKALELGTYQLVLDLYEAEQRRKHGWSMKTKIGLVIVGGTALLVAFQFLRPFKLP</sequence>
<reference evidence="2" key="1">
    <citation type="journal article" date="2011" name="Proc. Natl. Acad. Sci. U.S.A.">
        <title>A widespread class of reverse transcriptase-related cellular genes.</title>
        <authorList>
            <person name="Gladyshev E.A."/>
            <person name="Arkhipova I.R."/>
        </authorList>
    </citation>
    <scope>NUCLEOTIDE SEQUENCE</scope>
</reference>
<name>G3KGX0_PHIRO</name>
<dbReference type="PANTHER" id="PTHR33835:SF1">
    <property type="entry name" value="METALLO-BETA-LACTAMASE DOMAIN-CONTAINING PROTEIN"/>
    <property type="match status" value="1"/>
</dbReference>
<dbReference type="EMBL" id="JN235989">
    <property type="protein sequence ID" value="AEN94427.1"/>
    <property type="molecule type" value="Genomic_DNA"/>
</dbReference>
<keyword evidence="2" id="KW-0418">Kinase</keyword>
<dbReference type="GO" id="GO:0016301">
    <property type="term" value="F:kinase activity"/>
    <property type="evidence" value="ECO:0007669"/>
    <property type="project" value="UniProtKB-KW"/>
</dbReference>
<accession>G3KGX0</accession>
<evidence type="ECO:0000256" key="1">
    <source>
        <dbReference type="SAM" id="Phobius"/>
    </source>
</evidence>
<keyword evidence="2" id="KW-0808">Transferase</keyword>
<keyword evidence="1" id="KW-1133">Transmembrane helix</keyword>
<feature type="transmembrane region" description="Helical" evidence="1">
    <location>
        <begin position="279"/>
        <end position="296"/>
    </location>
</feature>
<protein>
    <submittedName>
        <fullName evidence="2">Phosphatidylinositol 3-kinase vps34</fullName>
    </submittedName>
</protein>